<feature type="domain" description="Response regulatory" evidence="1">
    <location>
        <begin position="6"/>
        <end position="119"/>
    </location>
</feature>
<evidence type="ECO:0008006" key="4">
    <source>
        <dbReference type="Google" id="ProtNLM"/>
    </source>
</evidence>
<dbReference type="EMBL" id="UOED01000031">
    <property type="protein sequence ID" value="VAV88205.1"/>
    <property type="molecule type" value="Genomic_DNA"/>
</dbReference>
<accession>A0A3B0RXZ1</accession>
<evidence type="ECO:0000259" key="1">
    <source>
        <dbReference type="PROSITE" id="PS50110"/>
    </source>
</evidence>
<dbReference type="Pfam" id="PF13487">
    <property type="entry name" value="HD_5"/>
    <property type="match status" value="1"/>
</dbReference>
<dbReference type="GO" id="GO:0000160">
    <property type="term" value="P:phosphorelay signal transduction system"/>
    <property type="evidence" value="ECO:0007669"/>
    <property type="project" value="InterPro"/>
</dbReference>
<dbReference type="PROSITE" id="PS50110">
    <property type="entry name" value="RESPONSE_REGULATORY"/>
    <property type="match status" value="1"/>
</dbReference>
<reference evidence="3" key="1">
    <citation type="submission" date="2018-06" db="EMBL/GenBank/DDBJ databases">
        <authorList>
            <person name="Zhirakovskaya E."/>
        </authorList>
    </citation>
    <scope>NUCLEOTIDE SEQUENCE</scope>
</reference>
<dbReference type="PANTHER" id="PTHR43155:SF2">
    <property type="entry name" value="CYCLIC DI-GMP PHOSPHODIESTERASE PA4108"/>
    <property type="match status" value="1"/>
</dbReference>
<dbReference type="SUPFAM" id="SSF109604">
    <property type="entry name" value="HD-domain/PDEase-like"/>
    <property type="match status" value="1"/>
</dbReference>
<dbReference type="InterPro" id="IPR037522">
    <property type="entry name" value="HD_GYP_dom"/>
</dbReference>
<sequence length="365" mass="41063">MTGNVQVVIIQDSGLKNKGYIDLITRNHDVKQIDINDVTHEDVTDVKLIIIQVNLIDPNSILPLKRIMAMPERHNIPALFLLQEFSRREIVQATTLGAADYTVYPCPKNDFIHLVDTLINNEKGKAWEKLSPAQEEALKVSLKVMEKTFHNASKGLEVSQTEIKDSCNLIIEATAKDGLTDWMNAIRFHHDYTYRHSMMVCGYLVSFGMLLQVRKTDLQRLAVGGMMHDIGKAMIPLSLLDKPSELTDSEKKIINKHPLHGQDILTRENWDEAMIDIACHHHERLDGSGYPHGLRGNEITDITRLASIADVFSSLTDKRPYKAAMTAEDAIGAMLKMEGQLDIPLVKSFRGVVLPMDINKLATYS</sequence>
<dbReference type="AlphaFoldDB" id="A0A3B0RXZ1"/>
<evidence type="ECO:0000259" key="2">
    <source>
        <dbReference type="PROSITE" id="PS51832"/>
    </source>
</evidence>
<proteinExistence type="predicted"/>
<dbReference type="InterPro" id="IPR006675">
    <property type="entry name" value="HDIG_dom"/>
</dbReference>
<protein>
    <recommendedName>
        <fullName evidence="4">HD-GYP domain-containing protein</fullName>
    </recommendedName>
</protein>
<gene>
    <name evidence="3" type="ORF">MNBD_ALPHA02-1705</name>
</gene>
<dbReference type="InterPro" id="IPR001789">
    <property type="entry name" value="Sig_transdc_resp-reg_receiver"/>
</dbReference>
<dbReference type="InterPro" id="IPR003607">
    <property type="entry name" value="HD/PDEase_dom"/>
</dbReference>
<feature type="domain" description="HD-GYP" evidence="2">
    <location>
        <begin position="171"/>
        <end position="365"/>
    </location>
</feature>
<organism evidence="3">
    <name type="scientific">hydrothermal vent metagenome</name>
    <dbReference type="NCBI Taxonomy" id="652676"/>
    <lineage>
        <taxon>unclassified sequences</taxon>
        <taxon>metagenomes</taxon>
        <taxon>ecological metagenomes</taxon>
    </lineage>
</organism>
<dbReference type="NCBIfam" id="TIGR00277">
    <property type="entry name" value="HDIG"/>
    <property type="match status" value="1"/>
</dbReference>
<name>A0A3B0RXZ1_9ZZZZ</name>
<dbReference type="CDD" id="cd00077">
    <property type="entry name" value="HDc"/>
    <property type="match status" value="1"/>
</dbReference>
<dbReference type="PROSITE" id="PS51832">
    <property type="entry name" value="HD_GYP"/>
    <property type="match status" value="1"/>
</dbReference>
<dbReference type="SMART" id="SM00471">
    <property type="entry name" value="HDc"/>
    <property type="match status" value="1"/>
</dbReference>
<dbReference type="PANTHER" id="PTHR43155">
    <property type="entry name" value="CYCLIC DI-GMP PHOSPHODIESTERASE PA4108-RELATED"/>
    <property type="match status" value="1"/>
</dbReference>
<evidence type="ECO:0000313" key="3">
    <source>
        <dbReference type="EMBL" id="VAV88205.1"/>
    </source>
</evidence>
<dbReference type="Gene3D" id="1.10.3210.10">
    <property type="entry name" value="Hypothetical protein af1432"/>
    <property type="match status" value="1"/>
</dbReference>
<dbReference type="InterPro" id="IPR011006">
    <property type="entry name" value="CheY-like_superfamily"/>
</dbReference>
<dbReference type="SUPFAM" id="SSF52172">
    <property type="entry name" value="CheY-like"/>
    <property type="match status" value="1"/>
</dbReference>